<organism evidence="11 12">
    <name type="scientific">Neonectria magnoliae</name>
    <dbReference type="NCBI Taxonomy" id="2732573"/>
    <lineage>
        <taxon>Eukaryota</taxon>
        <taxon>Fungi</taxon>
        <taxon>Dikarya</taxon>
        <taxon>Ascomycota</taxon>
        <taxon>Pezizomycotina</taxon>
        <taxon>Sordariomycetes</taxon>
        <taxon>Hypocreomycetidae</taxon>
        <taxon>Hypocreales</taxon>
        <taxon>Nectriaceae</taxon>
        <taxon>Neonectria</taxon>
    </lineage>
</organism>
<evidence type="ECO:0000256" key="5">
    <source>
        <dbReference type="ARBA" id="ARBA00022679"/>
    </source>
</evidence>
<evidence type="ECO:0000256" key="3">
    <source>
        <dbReference type="ARBA" id="ARBA00007063"/>
    </source>
</evidence>
<keyword evidence="12" id="KW-1185">Reference proteome</keyword>
<feature type="transmembrane region" description="Helical" evidence="10">
    <location>
        <begin position="43"/>
        <end position="60"/>
    </location>
</feature>
<keyword evidence="7 10" id="KW-0256">Endoplasmic reticulum</keyword>
<evidence type="ECO:0000256" key="4">
    <source>
        <dbReference type="ARBA" id="ARBA00022676"/>
    </source>
</evidence>
<reference evidence="11 12" key="1">
    <citation type="journal article" date="2025" name="Microbiol. Resour. Announc.">
        <title>Draft genome sequences for Neonectria magnoliae and Neonectria punicea, canker pathogens of Liriodendron tulipifera and Acer saccharum in West Virginia.</title>
        <authorList>
            <person name="Petronek H.M."/>
            <person name="Kasson M.T."/>
            <person name="Metheny A.M."/>
            <person name="Stauder C.M."/>
            <person name="Lovett B."/>
            <person name="Lynch S.C."/>
            <person name="Garnas J.R."/>
            <person name="Kasson L.R."/>
            <person name="Stajich J.E."/>
        </authorList>
    </citation>
    <scope>NUCLEOTIDE SEQUENCE [LARGE SCALE GENOMIC DNA]</scope>
    <source>
        <strain evidence="11 12">NRRL 64651</strain>
    </source>
</reference>
<feature type="transmembrane region" description="Helical" evidence="10">
    <location>
        <begin position="171"/>
        <end position="190"/>
    </location>
</feature>
<keyword evidence="8 10" id="KW-1133">Transmembrane helix</keyword>
<evidence type="ECO:0000313" key="11">
    <source>
        <dbReference type="EMBL" id="KAK7427466.1"/>
    </source>
</evidence>
<comment type="caution">
    <text evidence="11">The sequence shown here is derived from an EMBL/GenBank/DDBJ whole genome shotgun (WGS) entry which is preliminary data.</text>
</comment>
<keyword evidence="5 11" id="KW-0808">Transferase</keyword>
<evidence type="ECO:0000256" key="1">
    <source>
        <dbReference type="ARBA" id="ARBA00004477"/>
    </source>
</evidence>
<accession>A0ABR1I1Y7</accession>
<evidence type="ECO:0000256" key="6">
    <source>
        <dbReference type="ARBA" id="ARBA00022692"/>
    </source>
</evidence>
<name>A0ABR1I1Y7_9HYPO</name>
<feature type="transmembrane region" description="Helical" evidence="10">
    <location>
        <begin position="370"/>
        <end position="389"/>
    </location>
</feature>
<feature type="transmembrane region" description="Helical" evidence="10">
    <location>
        <begin position="338"/>
        <end position="358"/>
    </location>
</feature>
<dbReference type="PANTHER" id="PTHR22760:SF2">
    <property type="entry name" value="ALPHA-1,2-MANNOSYLTRANSFERASE ALG9"/>
    <property type="match status" value="1"/>
</dbReference>
<dbReference type="PANTHER" id="PTHR22760">
    <property type="entry name" value="GLYCOSYLTRANSFERASE"/>
    <property type="match status" value="1"/>
</dbReference>
<evidence type="ECO:0000256" key="2">
    <source>
        <dbReference type="ARBA" id="ARBA00004922"/>
    </source>
</evidence>
<comment type="subcellular location">
    <subcellularLocation>
        <location evidence="1 10">Endoplasmic reticulum membrane</location>
        <topology evidence="1 10">Multi-pass membrane protein</topology>
    </subcellularLocation>
</comment>
<evidence type="ECO:0000256" key="9">
    <source>
        <dbReference type="ARBA" id="ARBA00023136"/>
    </source>
</evidence>
<dbReference type="InterPro" id="IPR005599">
    <property type="entry name" value="GPI_mannosylTrfase"/>
</dbReference>
<gene>
    <name evidence="11" type="primary">ALG9</name>
    <name evidence="11" type="ORF">QQZ08_006072</name>
</gene>
<proteinExistence type="inferred from homology"/>
<dbReference type="Proteomes" id="UP001498421">
    <property type="component" value="Unassembled WGS sequence"/>
</dbReference>
<feature type="transmembrane region" description="Helical" evidence="10">
    <location>
        <begin position="202"/>
        <end position="225"/>
    </location>
</feature>
<evidence type="ECO:0000256" key="7">
    <source>
        <dbReference type="ARBA" id="ARBA00022824"/>
    </source>
</evidence>
<dbReference type="GO" id="GO:0050103">
    <property type="term" value="F:dextrin dextranase activity"/>
    <property type="evidence" value="ECO:0007669"/>
    <property type="project" value="UniProtKB-EC"/>
</dbReference>
<keyword evidence="4 10" id="KW-0328">Glycosyltransferase</keyword>
<sequence length="616" mass="69535">MATAFQTLQLLQLSQLSQVVRNGSDYSAPGAAPSAYGIQPISAFYWFLAAAFVSAWLAPIQDCDETFNYWEPAHYLSHGYGLQTWEYSPDFAIRSWLYIGLHAIVGNVRRLLPQATKVGEFYFVRIGLAFACALCQTILFMVISTTLNSRIGIFFIIATIVSPGNFHASTAFLPSSFAMYMVTLGAAAFMNWRGGLRTTLGMFWFATAGILGWPFAAALCAPYILEEGILALFSDKNAFIEAFLRVGRGVVSVFGLLFVDFIINLFFYKKIEVVTWNIIKYNIFSSTGGPELYGTEPWTFYFKNLALNFNSWFILALLAFPFFIIQKIISPSSQGVKSGLRTVVFISPFYMWLAIFTLQPHKEERFMYPVYPFLALNASISLHMILTALGSSDPKTLIGKIPAKLKLTVVALVMLLSLDIAVLRVYGVYSAYSAPLKIYAPLWDTTEGAQVIGRTEDSVCFGKEWYRFPSSYFLPRDMHAKFVRSEFRGLLPGEFAEAKTGFGFWSGTWMPTNGMNGNNEEDLGKYTDLRLCPFLVDTQYPERTDPLPPNEPDYIADDVNWEIVRCEPFLDAASTHLIARALYVPDISFIPDKFRRKWGRHCLLQRRKQPEVSVEK</sequence>
<feature type="transmembrane region" description="Helical" evidence="10">
    <location>
        <begin position="121"/>
        <end position="143"/>
    </location>
</feature>
<evidence type="ECO:0000256" key="8">
    <source>
        <dbReference type="ARBA" id="ARBA00022989"/>
    </source>
</evidence>
<keyword evidence="9 10" id="KW-0472">Membrane</keyword>
<dbReference type="EMBL" id="JAZAVK010000053">
    <property type="protein sequence ID" value="KAK7427466.1"/>
    <property type="molecule type" value="Genomic_DNA"/>
</dbReference>
<keyword evidence="6 10" id="KW-0812">Transmembrane</keyword>
<dbReference type="Pfam" id="PF03901">
    <property type="entry name" value="Glyco_transf_22"/>
    <property type="match status" value="1"/>
</dbReference>
<feature type="transmembrane region" description="Helical" evidence="10">
    <location>
        <begin position="305"/>
        <end position="326"/>
    </location>
</feature>
<evidence type="ECO:0000313" key="12">
    <source>
        <dbReference type="Proteomes" id="UP001498421"/>
    </source>
</evidence>
<comment type="pathway">
    <text evidence="2">Protein modification; protein glycosylation.</text>
</comment>
<feature type="transmembrane region" description="Helical" evidence="10">
    <location>
        <begin position="149"/>
        <end position="166"/>
    </location>
</feature>
<feature type="transmembrane region" description="Helical" evidence="10">
    <location>
        <begin position="246"/>
        <end position="267"/>
    </location>
</feature>
<protein>
    <recommendedName>
        <fullName evidence="10">Mannosyltransferase</fullName>
        <ecNumber evidence="10">2.4.1.-</ecNumber>
    </recommendedName>
</protein>
<comment type="similarity">
    <text evidence="3 10">Belongs to the glycosyltransferase 22 family.</text>
</comment>
<dbReference type="EC" id="2.4.1.-" evidence="10"/>
<evidence type="ECO:0000256" key="10">
    <source>
        <dbReference type="RuleBase" id="RU363075"/>
    </source>
</evidence>
<feature type="transmembrane region" description="Helical" evidence="10">
    <location>
        <begin position="409"/>
        <end position="429"/>
    </location>
</feature>